<reference evidence="3" key="1">
    <citation type="journal article" date="2022" name="Int. J. Syst. Evol. Microbiol.">
        <title>Nanobdella aerobiophila gen. nov., sp. nov., a thermoacidophilic, obligate ectosymbiotic archaeon, and proposal of Nanobdellaceae fam. nov., Nanobdellales ord. nov. and Nanobdellia class. nov.</title>
        <authorList>
            <person name="Kato S."/>
            <person name="Ogasawara A."/>
            <person name="Itoh T."/>
            <person name="Sakai H.D."/>
            <person name="Shimizu M."/>
            <person name="Yuki M."/>
            <person name="Kaneko M."/>
            <person name="Takashina T."/>
            <person name="Ohkuma M."/>
        </authorList>
    </citation>
    <scope>NUCLEOTIDE SEQUENCE [LARGE SCALE GENOMIC DNA]</scope>
    <source>
        <strain evidence="3">MJ1</strain>
    </source>
</reference>
<proteinExistence type="inferred from homology"/>
<accession>A0A915WS23</accession>
<protein>
    <recommendedName>
        <fullName evidence="1">UPF0215 protein MJ1_0276</fullName>
    </recommendedName>
</protein>
<dbReference type="PANTHER" id="PTHR39518:SF2">
    <property type="entry name" value="UPF0215 PROTEIN MJ1150"/>
    <property type="match status" value="1"/>
</dbReference>
<evidence type="ECO:0000313" key="3">
    <source>
        <dbReference type="Proteomes" id="UP001055553"/>
    </source>
</evidence>
<dbReference type="RefSeq" id="WP_258393478.1">
    <property type="nucleotide sequence ID" value="NZ_AP019769.1"/>
</dbReference>
<dbReference type="PANTHER" id="PTHR39518">
    <property type="entry name" value="UPF0215 PROTEIN MJ1150"/>
    <property type="match status" value="1"/>
</dbReference>
<name>A0A915WS23_9ARCH</name>
<dbReference type="InterPro" id="IPR002802">
    <property type="entry name" value="Endo_dU"/>
</dbReference>
<evidence type="ECO:0000313" key="2">
    <source>
        <dbReference type="EMBL" id="BBL45446.1"/>
    </source>
</evidence>
<dbReference type="Gene3D" id="3.30.2170.10">
    <property type="entry name" value="archaeoglobus fulgidus dsm 4304 superfamily"/>
    <property type="match status" value="1"/>
</dbReference>
<gene>
    <name evidence="2" type="ORF">MJ1_0276</name>
</gene>
<sequence length="193" mass="22567">MDIKREIRIIGIDDGYFNKKIDKETIIIGVIFRGYKQIDGVLSNKIEIDGFDVNEKIIDMIKRTTHYNQLRIIMTNGVSFGGFNLIDFKYLYNNLNLPIISVVRKRPNIEKFKLAAKKIHNYQKRIDIINNYPEINFYDTMYGRLFFQYYGTDLDTAINIIKLTSKYSRIPEPVRIAHIVAMGVTRGYSRGKP</sequence>
<dbReference type="HAMAP" id="MF_00582">
    <property type="entry name" value="UPF0215"/>
    <property type="match status" value="1"/>
</dbReference>
<dbReference type="KEGG" id="naer:MJ1_0276"/>
<dbReference type="AlphaFoldDB" id="A0A915WS23"/>
<dbReference type="PIRSF" id="PIRSF006380">
    <property type="entry name" value="UCP006380"/>
    <property type="match status" value="1"/>
</dbReference>
<dbReference type="Proteomes" id="UP001055553">
    <property type="component" value="Chromosome"/>
</dbReference>
<comment type="similarity">
    <text evidence="1">Belongs to the UPF0215 family.</text>
</comment>
<dbReference type="Pfam" id="PF01949">
    <property type="entry name" value="Endo_dU"/>
    <property type="match status" value="1"/>
</dbReference>
<keyword evidence="3" id="KW-1185">Reference proteome</keyword>
<organism evidence="2 3">
    <name type="scientific">Nanobdella aerobiophila</name>
    <dbReference type="NCBI Taxonomy" id="2586965"/>
    <lineage>
        <taxon>Archaea</taxon>
        <taxon>Nanobdellota</taxon>
        <taxon>Nanobdellia</taxon>
        <taxon>Nanobdellales</taxon>
        <taxon>Nanobdellaceae</taxon>
        <taxon>Nanobdella</taxon>
    </lineage>
</organism>
<dbReference type="GeneID" id="74568227"/>
<dbReference type="EMBL" id="AP019769">
    <property type="protein sequence ID" value="BBL45446.1"/>
    <property type="molecule type" value="Genomic_DNA"/>
</dbReference>
<evidence type="ECO:0000256" key="1">
    <source>
        <dbReference type="HAMAP-Rule" id="MF_00582"/>
    </source>
</evidence>